<gene>
    <name evidence="1" type="ORF">PXEA_LOCUS22011</name>
</gene>
<reference evidence="1" key="1">
    <citation type="submission" date="2018-11" db="EMBL/GenBank/DDBJ databases">
        <authorList>
            <consortium name="Pathogen Informatics"/>
        </authorList>
    </citation>
    <scope>NUCLEOTIDE SEQUENCE</scope>
</reference>
<dbReference type="EMBL" id="CAAALY010096030">
    <property type="protein sequence ID" value="VEL28571.1"/>
    <property type="molecule type" value="Genomic_DNA"/>
</dbReference>
<sequence length="54" mass="5953">MHQISMTGTIHFCARQDGQPFQHFLIISSELSEVFELFISISGGKKSAPDNTGL</sequence>
<proteinExistence type="predicted"/>
<name>A0A3S5CKF8_9PLAT</name>
<dbReference type="AlphaFoldDB" id="A0A3S5CKF8"/>
<organism evidence="1 2">
    <name type="scientific">Protopolystoma xenopodis</name>
    <dbReference type="NCBI Taxonomy" id="117903"/>
    <lineage>
        <taxon>Eukaryota</taxon>
        <taxon>Metazoa</taxon>
        <taxon>Spiralia</taxon>
        <taxon>Lophotrochozoa</taxon>
        <taxon>Platyhelminthes</taxon>
        <taxon>Monogenea</taxon>
        <taxon>Polyopisthocotylea</taxon>
        <taxon>Polystomatidea</taxon>
        <taxon>Polystomatidae</taxon>
        <taxon>Protopolystoma</taxon>
    </lineage>
</organism>
<evidence type="ECO:0000313" key="1">
    <source>
        <dbReference type="EMBL" id="VEL28571.1"/>
    </source>
</evidence>
<protein>
    <submittedName>
        <fullName evidence="1">Uncharacterized protein</fullName>
    </submittedName>
</protein>
<keyword evidence="2" id="KW-1185">Reference proteome</keyword>
<dbReference type="Proteomes" id="UP000784294">
    <property type="component" value="Unassembled WGS sequence"/>
</dbReference>
<comment type="caution">
    <text evidence="1">The sequence shown here is derived from an EMBL/GenBank/DDBJ whole genome shotgun (WGS) entry which is preliminary data.</text>
</comment>
<evidence type="ECO:0000313" key="2">
    <source>
        <dbReference type="Proteomes" id="UP000784294"/>
    </source>
</evidence>
<accession>A0A3S5CKF8</accession>